<dbReference type="InterPro" id="IPR000648">
    <property type="entry name" value="Oxysterol-bd"/>
</dbReference>
<feature type="compositionally biased region" description="Polar residues" evidence="1">
    <location>
        <begin position="94"/>
        <end position="108"/>
    </location>
</feature>
<protein>
    <recommendedName>
        <fullName evidence="4">Oxysterol-binding protein</fullName>
    </recommendedName>
</protein>
<dbReference type="GO" id="GO:0008289">
    <property type="term" value="F:lipid binding"/>
    <property type="evidence" value="ECO:0007669"/>
    <property type="project" value="InterPro"/>
</dbReference>
<dbReference type="Pfam" id="PF01237">
    <property type="entry name" value="Oxysterol_BP"/>
    <property type="match status" value="1"/>
</dbReference>
<name>A0A3P7QUZ7_DIBLA</name>
<evidence type="ECO:0000313" key="2">
    <source>
        <dbReference type="EMBL" id="VDN34726.1"/>
    </source>
</evidence>
<evidence type="ECO:0000313" key="3">
    <source>
        <dbReference type="Proteomes" id="UP000281553"/>
    </source>
</evidence>
<reference evidence="2 3" key="1">
    <citation type="submission" date="2018-11" db="EMBL/GenBank/DDBJ databases">
        <authorList>
            <consortium name="Pathogen Informatics"/>
        </authorList>
    </citation>
    <scope>NUCLEOTIDE SEQUENCE [LARGE SCALE GENOMIC DNA]</scope>
</reference>
<dbReference type="Proteomes" id="UP000281553">
    <property type="component" value="Unassembled WGS sequence"/>
</dbReference>
<dbReference type="AlphaFoldDB" id="A0A3P7QUZ7"/>
<feature type="compositionally biased region" description="Low complexity" evidence="1">
    <location>
        <begin position="70"/>
        <end position="93"/>
    </location>
</feature>
<organism evidence="2 3">
    <name type="scientific">Dibothriocephalus latus</name>
    <name type="common">Fish tapeworm</name>
    <name type="synonym">Diphyllobothrium latum</name>
    <dbReference type="NCBI Taxonomy" id="60516"/>
    <lineage>
        <taxon>Eukaryota</taxon>
        <taxon>Metazoa</taxon>
        <taxon>Spiralia</taxon>
        <taxon>Lophotrochozoa</taxon>
        <taxon>Platyhelminthes</taxon>
        <taxon>Cestoda</taxon>
        <taxon>Eucestoda</taxon>
        <taxon>Diphyllobothriidea</taxon>
        <taxon>Diphyllobothriidae</taxon>
        <taxon>Dibothriocephalus</taxon>
    </lineage>
</organism>
<dbReference type="EMBL" id="UYRU01085805">
    <property type="protein sequence ID" value="VDN34726.1"/>
    <property type="molecule type" value="Genomic_DNA"/>
</dbReference>
<accession>A0A3P7QUZ7</accession>
<dbReference type="SUPFAM" id="SSF144000">
    <property type="entry name" value="Oxysterol-binding protein-like"/>
    <property type="match status" value="1"/>
</dbReference>
<feature type="compositionally biased region" description="Basic and acidic residues" evidence="1">
    <location>
        <begin position="22"/>
        <end position="49"/>
    </location>
</feature>
<feature type="region of interest" description="Disordered" evidence="1">
    <location>
        <begin position="21"/>
        <end position="49"/>
    </location>
</feature>
<proteinExistence type="predicted"/>
<dbReference type="Gene3D" id="3.30.70.3490">
    <property type="match status" value="1"/>
</dbReference>
<keyword evidence="3" id="KW-1185">Reference proteome</keyword>
<sequence length="108" mass="12331">MLRELWEEVTHNLKVGNIDAATDAKTRLEQRQRREAAARQETNEKWDPHYFSEQGNTYIYRWPLMGRIYQASSSPPNNNNNTTQSNSLASSQAVSTHPNDESSTPTPP</sequence>
<evidence type="ECO:0000256" key="1">
    <source>
        <dbReference type="SAM" id="MobiDB-lite"/>
    </source>
</evidence>
<evidence type="ECO:0008006" key="4">
    <source>
        <dbReference type="Google" id="ProtNLM"/>
    </source>
</evidence>
<dbReference type="InterPro" id="IPR037239">
    <property type="entry name" value="OSBP_sf"/>
</dbReference>
<feature type="region of interest" description="Disordered" evidence="1">
    <location>
        <begin position="69"/>
        <end position="108"/>
    </location>
</feature>
<gene>
    <name evidence="2" type="ORF">DILT_LOCUS16581</name>
</gene>
<feature type="non-terminal residue" evidence="2">
    <location>
        <position position="108"/>
    </location>
</feature>